<keyword evidence="4" id="KW-1185">Reference proteome</keyword>
<gene>
    <name evidence="3" type="ORF">JF75_05520</name>
</gene>
<dbReference type="PATRIC" id="fig|1218506.3.peg.600"/>
<evidence type="ECO:0000256" key="2">
    <source>
        <dbReference type="SAM" id="Phobius"/>
    </source>
</evidence>
<dbReference type="EMBL" id="JXLH01000009">
    <property type="protein sequence ID" value="KJY59092.1"/>
    <property type="molecule type" value="Genomic_DNA"/>
</dbReference>
<feature type="coiled-coil region" evidence="1">
    <location>
        <begin position="215"/>
        <end position="299"/>
    </location>
</feature>
<keyword evidence="2" id="KW-0812">Transmembrane</keyword>
<dbReference type="RefSeq" id="WP_046331753.1">
    <property type="nucleotide sequence ID" value="NZ_JBHTBO010000021.1"/>
</dbReference>
<evidence type="ECO:0000256" key="1">
    <source>
        <dbReference type="SAM" id="Coils"/>
    </source>
</evidence>
<dbReference type="STRING" id="1218506.JF75_05520"/>
<reference evidence="3 4" key="1">
    <citation type="submission" date="2015-01" db="EMBL/GenBank/DDBJ databases">
        <title>Comparative genomics of the lactic acid bacteria isolated from the honey bee gut.</title>
        <authorList>
            <person name="Ellegaard K.M."/>
            <person name="Tamarit D."/>
            <person name="Javelind E."/>
            <person name="Olofsson T."/>
            <person name="Andersson S.G."/>
            <person name="Vasquez A."/>
        </authorList>
    </citation>
    <scope>NUCLEOTIDE SEQUENCE [LARGE SCALE GENOMIC DNA]</scope>
    <source>
        <strain evidence="3 4">Hma2</strain>
    </source>
</reference>
<keyword evidence="2" id="KW-0472">Membrane</keyword>
<evidence type="ECO:0000313" key="4">
    <source>
        <dbReference type="Proteomes" id="UP000033612"/>
    </source>
</evidence>
<keyword evidence="2" id="KW-1133">Transmembrane helix</keyword>
<dbReference type="Proteomes" id="UP000033612">
    <property type="component" value="Unassembled WGS sequence"/>
</dbReference>
<comment type="caution">
    <text evidence="3">The sequence shown here is derived from an EMBL/GenBank/DDBJ whole genome shotgun (WGS) entry which is preliminary data.</text>
</comment>
<feature type="transmembrane region" description="Helical" evidence="2">
    <location>
        <begin position="37"/>
        <end position="58"/>
    </location>
</feature>
<evidence type="ECO:0000313" key="3">
    <source>
        <dbReference type="EMBL" id="KJY59092.1"/>
    </source>
</evidence>
<dbReference type="AlphaFoldDB" id="A0A0F4LJR6"/>
<dbReference type="OrthoDB" id="9937301at2"/>
<organism evidence="3 4">
    <name type="scientific">Lactobacillus kimbladii</name>
    <dbReference type="NCBI Taxonomy" id="1218506"/>
    <lineage>
        <taxon>Bacteria</taxon>
        <taxon>Bacillati</taxon>
        <taxon>Bacillota</taxon>
        <taxon>Bacilli</taxon>
        <taxon>Lactobacillales</taxon>
        <taxon>Lactobacillaceae</taxon>
        <taxon>Lactobacillus</taxon>
    </lineage>
</organism>
<protein>
    <submittedName>
        <fullName evidence="3">Uncharacterized protein</fullName>
    </submittedName>
</protein>
<name>A0A0F4LJR6_9LACO</name>
<proteinExistence type="predicted"/>
<sequence length="300" mass="35089">MNDYLEELMNRFRETFGIKTEEKEYKPKDPYQNRKKYIKHTIIFVGLILVGMIGPLFMTHNNRYAIPQTFGSNNITQNATIKKVKSNYNPDTHLMVSEFFIGDQNDIDNASEDRNLANIKYDVKYLIQNNKNQRYPTKIVRVNDHYIVVITENVTPGYGLLTYNITPQKIKSALNTDCENSTLAFYIKEGQVPEKTNLSIHESQFYEQNYKDFALRNYQQKLIKLAKKIKEKENIITEDNKLLAKLNDKLESALKQNKSDLQDQIQDTEGDIAEQNKEIKSLKKEITDYQDRINHVTITN</sequence>
<dbReference type="HOGENOM" id="CLU_969066_0_0_9"/>
<accession>A0A0F4LJR6</accession>
<keyword evidence="1" id="KW-0175">Coiled coil</keyword>